<sequence>MTNLQNAAPIDSKGFISGMPEIVKYAKFLAKELPYAVRLAMIQALKEEEQILRTDAGDSSTGWADLQNNISIAFDEKNEIVIHGVTGNSAAAIKATDLEYGVPGKNAASPLLRSFVKEREKDLGDLISEKVDKILKDKYK</sequence>
<protein>
    <submittedName>
        <fullName evidence="1">Uncharacterized protein</fullName>
    </submittedName>
</protein>
<gene>
    <name evidence="1" type="ORF">UFOVP361_41</name>
</gene>
<evidence type="ECO:0000313" key="1">
    <source>
        <dbReference type="EMBL" id="CAB5222241.1"/>
    </source>
</evidence>
<dbReference type="EMBL" id="LR798301">
    <property type="protein sequence ID" value="CAB5222241.1"/>
    <property type="molecule type" value="Genomic_DNA"/>
</dbReference>
<organism evidence="1">
    <name type="scientific">uncultured Caudovirales phage</name>
    <dbReference type="NCBI Taxonomy" id="2100421"/>
    <lineage>
        <taxon>Viruses</taxon>
        <taxon>Duplodnaviria</taxon>
        <taxon>Heunggongvirae</taxon>
        <taxon>Uroviricota</taxon>
        <taxon>Caudoviricetes</taxon>
        <taxon>Peduoviridae</taxon>
        <taxon>Maltschvirus</taxon>
        <taxon>Maltschvirus maltsch</taxon>
    </lineage>
</organism>
<name>A0A6J7WW71_9CAUD</name>
<accession>A0A6J7WW71</accession>
<proteinExistence type="predicted"/>
<reference evidence="1" key="1">
    <citation type="submission" date="2020-05" db="EMBL/GenBank/DDBJ databases">
        <authorList>
            <person name="Chiriac C."/>
            <person name="Salcher M."/>
            <person name="Ghai R."/>
            <person name="Kavagutti S V."/>
        </authorList>
    </citation>
    <scope>NUCLEOTIDE SEQUENCE</scope>
</reference>